<dbReference type="AlphaFoldDB" id="B9M9C8"/>
<organism evidence="9 10">
    <name type="scientific">Geotalea daltonii (strain DSM 22248 / JCM 15807 / FRC-32)</name>
    <name type="common">Geobacter daltonii</name>
    <dbReference type="NCBI Taxonomy" id="316067"/>
    <lineage>
        <taxon>Bacteria</taxon>
        <taxon>Pseudomonadati</taxon>
        <taxon>Thermodesulfobacteriota</taxon>
        <taxon>Desulfuromonadia</taxon>
        <taxon>Geobacterales</taxon>
        <taxon>Geobacteraceae</taxon>
        <taxon>Geotalea</taxon>
    </lineage>
</organism>
<keyword evidence="5" id="KW-0812">Transmembrane</keyword>
<dbReference type="Pfam" id="PF02321">
    <property type="entry name" value="OEP"/>
    <property type="match status" value="2"/>
</dbReference>
<dbReference type="GO" id="GO:0009279">
    <property type="term" value="C:cell outer membrane"/>
    <property type="evidence" value="ECO:0007669"/>
    <property type="project" value="UniProtKB-SubCell"/>
</dbReference>
<name>B9M9C8_GEODF</name>
<dbReference type="InterPro" id="IPR051906">
    <property type="entry name" value="TolC-like"/>
</dbReference>
<dbReference type="HOGENOM" id="CLU_022604_2_0_7"/>
<dbReference type="STRING" id="316067.Geob_0315"/>
<evidence type="ECO:0000256" key="6">
    <source>
        <dbReference type="ARBA" id="ARBA00023136"/>
    </source>
</evidence>
<dbReference type="Gene3D" id="1.20.1600.10">
    <property type="entry name" value="Outer membrane efflux proteins (OEP)"/>
    <property type="match status" value="1"/>
</dbReference>
<dbReference type="eggNOG" id="COG1538">
    <property type="taxonomic scope" value="Bacteria"/>
</dbReference>
<evidence type="ECO:0000313" key="10">
    <source>
        <dbReference type="Proteomes" id="UP000007721"/>
    </source>
</evidence>
<keyword evidence="8" id="KW-0175">Coiled coil</keyword>
<evidence type="ECO:0000313" key="9">
    <source>
        <dbReference type="EMBL" id="ACM18686.1"/>
    </source>
</evidence>
<sequence length="526" mass="58924">MRRDWLKLPLPIIILVQLLSIDGQCESLPQELNLSRTDAIKMAITGNIEVHNESLSSFMAELDSIRSRSIYNPLLTLSANSGINASPGEPFRTRNTQTTIGLSQNLPTGGSISVTTQTGYATAESEDPELTSRNWQTSLGLNLSQPLLRNAGRETNEFSIFAADSNLQDAVERFRSIIIDTVHAVVTSYNRLYTLRRILETRKAALASAEMLLEGVRQKVTPETPLAMEVADADFAVVQRRKELVEAERNVRDHEAGFRYLIGQEGKATIIPVDPPSREEPQETEEQAVVAALGLRPELLQLQISYNVAQVQERIARRQAWPELSLTGSGGLNGTGETMSKNWKEIIDGRRRFWTVGMQFSYPIGNTAAVNDYRRSKIRTEQLLNQIRSLSWRIRNEVESDMRALISARLQVRMADMSLRIAEKRLEEYRRNNQAGTSTVQDVIDAQNDLTFARNSQVDAVETFASAVSRLWRDMGTLLDHHGIKIDAEHVGKIAGKTALKEESKPEGLGLQLPDLEWAMEAFRAK</sequence>
<evidence type="ECO:0000256" key="5">
    <source>
        <dbReference type="ARBA" id="ARBA00022692"/>
    </source>
</evidence>
<keyword evidence="3" id="KW-0813">Transport</keyword>
<keyword evidence="10" id="KW-1185">Reference proteome</keyword>
<keyword evidence="7" id="KW-0998">Cell outer membrane</keyword>
<comment type="subcellular location">
    <subcellularLocation>
        <location evidence="1">Cell outer membrane</location>
    </subcellularLocation>
</comment>
<dbReference type="GO" id="GO:0015288">
    <property type="term" value="F:porin activity"/>
    <property type="evidence" value="ECO:0007669"/>
    <property type="project" value="TreeGrafter"/>
</dbReference>
<evidence type="ECO:0000256" key="8">
    <source>
        <dbReference type="SAM" id="Coils"/>
    </source>
</evidence>
<dbReference type="InterPro" id="IPR003423">
    <property type="entry name" value="OMP_efflux"/>
</dbReference>
<dbReference type="RefSeq" id="WP_012645415.1">
    <property type="nucleotide sequence ID" value="NC_011979.1"/>
</dbReference>
<dbReference type="PANTHER" id="PTHR30026">
    <property type="entry name" value="OUTER MEMBRANE PROTEIN TOLC"/>
    <property type="match status" value="1"/>
</dbReference>
<comment type="similarity">
    <text evidence="2">Belongs to the outer membrane factor (OMF) (TC 1.B.17) family.</text>
</comment>
<keyword evidence="6" id="KW-0472">Membrane</keyword>
<dbReference type="GO" id="GO:1990281">
    <property type="term" value="C:efflux pump complex"/>
    <property type="evidence" value="ECO:0007669"/>
    <property type="project" value="TreeGrafter"/>
</dbReference>
<dbReference type="OrthoDB" id="127236at2"/>
<dbReference type="PANTHER" id="PTHR30026:SF23">
    <property type="entry name" value="TO APRF-PUTATIVE OUTER MEMBRANE EFFLUX PROTEIN OR SECRETED ALKALINE PHOSPHATASE-RELATED"/>
    <property type="match status" value="1"/>
</dbReference>
<dbReference type="EMBL" id="CP001390">
    <property type="protein sequence ID" value="ACM18686.1"/>
    <property type="molecule type" value="Genomic_DNA"/>
</dbReference>
<protein>
    <submittedName>
        <fullName evidence="9">Efflux pump, RND family, outer membrane protein</fullName>
    </submittedName>
</protein>
<evidence type="ECO:0000256" key="3">
    <source>
        <dbReference type="ARBA" id="ARBA00022448"/>
    </source>
</evidence>
<gene>
    <name evidence="9" type="ordered locus">Geob_0315</name>
</gene>
<dbReference type="KEGG" id="geo:Geob_0315"/>
<dbReference type="SUPFAM" id="SSF56954">
    <property type="entry name" value="Outer membrane efflux proteins (OEP)"/>
    <property type="match status" value="1"/>
</dbReference>
<dbReference type="Proteomes" id="UP000007721">
    <property type="component" value="Chromosome"/>
</dbReference>
<dbReference type="GO" id="GO:0015562">
    <property type="term" value="F:efflux transmembrane transporter activity"/>
    <property type="evidence" value="ECO:0007669"/>
    <property type="project" value="InterPro"/>
</dbReference>
<proteinExistence type="inferred from homology"/>
<evidence type="ECO:0000256" key="7">
    <source>
        <dbReference type="ARBA" id="ARBA00023237"/>
    </source>
</evidence>
<evidence type="ECO:0000256" key="1">
    <source>
        <dbReference type="ARBA" id="ARBA00004442"/>
    </source>
</evidence>
<evidence type="ECO:0000256" key="4">
    <source>
        <dbReference type="ARBA" id="ARBA00022452"/>
    </source>
</evidence>
<evidence type="ECO:0000256" key="2">
    <source>
        <dbReference type="ARBA" id="ARBA00007613"/>
    </source>
</evidence>
<keyword evidence="4" id="KW-1134">Transmembrane beta strand</keyword>
<reference evidence="9 10" key="1">
    <citation type="submission" date="2009-01" db="EMBL/GenBank/DDBJ databases">
        <title>Complete sequence of Geobacter sp. FRC-32.</title>
        <authorList>
            <consortium name="US DOE Joint Genome Institute"/>
            <person name="Lucas S."/>
            <person name="Copeland A."/>
            <person name="Lapidus A."/>
            <person name="Glavina del Rio T."/>
            <person name="Dalin E."/>
            <person name="Tice H."/>
            <person name="Bruce D."/>
            <person name="Goodwin L."/>
            <person name="Pitluck S."/>
            <person name="Saunders E."/>
            <person name="Brettin T."/>
            <person name="Detter J.C."/>
            <person name="Han C."/>
            <person name="Larimer F."/>
            <person name="Land M."/>
            <person name="Hauser L."/>
            <person name="Kyrpides N."/>
            <person name="Ovchinnikova G."/>
            <person name="Kostka J."/>
            <person name="Richardson P."/>
        </authorList>
    </citation>
    <scope>NUCLEOTIDE SEQUENCE [LARGE SCALE GENOMIC DNA]</scope>
    <source>
        <strain evidence="10">DSM 22248 / JCM 15807 / FRC-32</strain>
    </source>
</reference>
<feature type="coiled-coil region" evidence="8">
    <location>
        <begin position="412"/>
        <end position="439"/>
    </location>
</feature>
<accession>B9M9C8</accession>